<organism evidence="1 2">
    <name type="scientific">Arenibacter arenosicollis</name>
    <dbReference type="NCBI Taxonomy" id="2762274"/>
    <lineage>
        <taxon>Bacteria</taxon>
        <taxon>Pseudomonadati</taxon>
        <taxon>Bacteroidota</taxon>
        <taxon>Flavobacteriia</taxon>
        <taxon>Flavobacteriales</taxon>
        <taxon>Flavobacteriaceae</taxon>
        <taxon>Arenibacter</taxon>
    </lineage>
</organism>
<gene>
    <name evidence="1" type="ORF">H4O18_05045</name>
</gene>
<sequence>MEDQMGDLDQHYNSDECNGLIEKLTYTKKDQRNNTPKRHPLKIDGDIYTGSATLKQAIKLYVEFRKGKEPTQVSENNPIASNRISHKVKRPKQDWPEWSRPSNDDLYDLVKLNARFAKFLHPDIVKVLVEDNNKNWTVWRANLRLHNINPNIYLWHKSPCAFPGIRRHSGGKEIAYFRKHTEIEDGLVPDALQLDDNDYPKHLWSFVFRGKPFPKHGPRGYAMAHLADHKDYKNRMYQEFEMVDIEDNTPIYGLYTAPTNTVFLPASLIRPSDFSPIVRKILIEKANDLYGDFCNILPPNIKIKEDTSSKWHYSNFEWGNTVGEVKNLELFLEFRRKKMMTFLKNPPL</sequence>
<protein>
    <submittedName>
        <fullName evidence="1">Uncharacterized protein</fullName>
    </submittedName>
</protein>
<dbReference type="EMBL" id="JACLHY010000003">
    <property type="protein sequence ID" value="MBC8767352.1"/>
    <property type="molecule type" value="Genomic_DNA"/>
</dbReference>
<reference evidence="1 2" key="1">
    <citation type="submission" date="2020-08" db="EMBL/GenBank/DDBJ databases">
        <title>Arenibacter gaetbuli sp. nov., isolated from a sand dune.</title>
        <authorList>
            <person name="Park S."/>
            <person name="Yoon J.-H."/>
        </authorList>
    </citation>
    <scope>NUCLEOTIDE SEQUENCE [LARGE SCALE GENOMIC DNA]</scope>
    <source>
        <strain evidence="1 2">BSSL-BM3</strain>
    </source>
</reference>
<evidence type="ECO:0000313" key="2">
    <source>
        <dbReference type="Proteomes" id="UP000618952"/>
    </source>
</evidence>
<name>A0ABR7QJK0_9FLAO</name>
<keyword evidence="2" id="KW-1185">Reference proteome</keyword>
<evidence type="ECO:0000313" key="1">
    <source>
        <dbReference type="EMBL" id="MBC8767352.1"/>
    </source>
</evidence>
<proteinExistence type="predicted"/>
<comment type="caution">
    <text evidence="1">The sequence shown here is derived from an EMBL/GenBank/DDBJ whole genome shotgun (WGS) entry which is preliminary data.</text>
</comment>
<accession>A0ABR7QJK0</accession>
<dbReference type="Proteomes" id="UP000618952">
    <property type="component" value="Unassembled WGS sequence"/>
</dbReference>
<dbReference type="RefSeq" id="WP_187582055.1">
    <property type="nucleotide sequence ID" value="NZ_JACLHY010000003.1"/>
</dbReference>